<proteinExistence type="inferred from homology"/>
<keyword evidence="2" id="KW-0175">Coiled coil</keyword>
<dbReference type="eggNOG" id="COG3879">
    <property type="taxonomic scope" value="Bacteria"/>
</dbReference>
<protein>
    <submittedName>
        <fullName evidence="3">Division initiation protein</fullName>
    </submittedName>
</protein>
<comment type="caution">
    <text evidence="3">The sequence shown here is derived from an EMBL/GenBank/DDBJ whole genome shotgun (WGS) entry which is preliminary data.</text>
</comment>
<dbReference type="RefSeq" id="WP_027097657.1">
    <property type="nucleotide sequence ID" value="NZ_CABHIH010000001.1"/>
</dbReference>
<gene>
    <name evidence="3" type="ORF">CP373A1_03530</name>
</gene>
<dbReference type="Gene3D" id="3.30.70.1880">
    <property type="entry name" value="Protein of unknown function DUF881"/>
    <property type="match status" value="1"/>
</dbReference>
<reference evidence="3 4" key="1">
    <citation type="submission" date="2016-06" db="EMBL/GenBank/DDBJ databases">
        <authorList>
            <person name="Kjaerup R.B."/>
            <person name="Dalgaard T.S."/>
            <person name="Juul-Madsen H.R."/>
        </authorList>
    </citation>
    <scope>NUCLEOTIDE SEQUENCE [LARGE SCALE GENOMIC DNA]</scope>
    <source>
        <strain evidence="3 4">373-A1</strain>
    </source>
</reference>
<dbReference type="PANTHER" id="PTHR37313:SF2">
    <property type="entry name" value="UPF0749 PROTEIN YLXX"/>
    <property type="match status" value="1"/>
</dbReference>
<dbReference type="Pfam" id="PF05949">
    <property type="entry name" value="DUF881"/>
    <property type="match status" value="1"/>
</dbReference>
<dbReference type="Proteomes" id="UP000092714">
    <property type="component" value="Unassembled WGS sequence"/>
</dbReference>
<evidence type="ECO:0000313" key="4">
    <source>
        <dbReference type="Proteomes" id="UP000092714"/>
    </source>
</evidence>
<evidence type="ECO:0000256" key="2">
    <source>
        <dbReference type="SAM" id="Coils"/>
    </source>
</evidence>
<evidence type="ECO:0000256" key="1">
    <source>
        <dbReference type="ARBA" id="ARBA00009108"/>
    </source>
</evidence>
<comment type="similarity">
    <text evidence="1">Belongs to the UPF0749 family.</text>
</comment>
<dbReference type="EMBL" id="MAPZ01000010">
    <property type="protein sequence ID" value="OBY12007.1"/>
    <property type="molecule type" value="Genomic_DNA"/>
</dbReference>
<sequence length="242" mass="26512">MKKQTSQIFVAVVCALLGFLLAYQFKMLAKKDGTDGNINNTDIISEVESLKKEKEELASTNSKLTEEIKKLEESATENGKVDLEVKKALDNARIQLGTVDVKGPGIIVTIKPKTPIFSNATDTSVDLGSAELVHLVNTLWYARAEAISINDYRVTAQTGIMNSSGTSIIWIGTSGRKVSPKETIVIKAIGDKTKLNVALDFPGALKFGALDNYDVTYKVVDDIFIEKTTESYRTDFITPVKE</sequence>
<dbReference type="OrthoDB" id="9776196at2"/>
<keyword evidence="4" id="KW-1185">Reference proteome</keyword>
<feature type="coiled-coil region" evidence="2">
    <location>
        <begin position="40"/>
        <end position="74"/>
    </location>
</feature>
<dbReference type="GeneID" id="42775493"/>
<dbReference type="AlphaFoldDB" id="A0A174G3C8"/>
<dbReference type="PANTHER" id="PTHR37313">
    <property type="entry name" value="UPF0749 PROTEIN RV1825"/>
    <property type="match status" value="1"/>
</dbReference>
<dbReference type="InterPro" id="IPR010273">
    <property type="entry name" value="DUF881"/>
</dbReference>
<name>A0A174G3C8_9CLOT</name>
<organism evidence="3 4">
    <name type="scientific">Clostridium paraputrificum</name>
    <dbReference type="NCBI Taxonomy" id="29363"/>
    <lineage>
        <taxon>Bacteria</taxon>
        <taxon>Bacillati</taxon>
        <taxon>Bacillota</taxon>
        <taxon>Clostridia</taxon>
        <taxon>Eubacteriales</taxon>
        <taxon>Clostridiaceae</taxon>
        <taxon>Clostridium</taxon>
    </lineage>
</organism>
<accession>A0A174G3C8</accession>
<evidence type="ECO:0000313" key="3">
    <source>
        <dbReference type="EMBL" id="OBY12007.1"/>
    </source>
</evidence>